<reference evidence="1 2" key="1">
    <citation type="journal article" date="2015" name="PLoS ONE">
        <title>Lysis to Kill: Evaluation of the Lytic Abilities, and Genomics of Nine Bacteriophages Infective for Gordonia spp. and Their Potential Use in Activated Sludge Foam Biocontrol.</title>
        <authorList>
            <person name="Dyson Z.A."/>
            <person name="Tucci J."/>
            <person name="Seviour R.J."/>
            <person name="Petrovski S."/>
        </authorList>
    </citation>
    <scope>NUCLEOTIDE SEQUENCE [LARGE SCALE GENOMIC DNA]</scope>
</reference>
<evidence type="ECO:0000313" key="2">
    <source>
        <dbReference type="Proteomes" id="UP000203886"/>
    </source>
</evidence>
<sequence>MGISIAKLVKEAKKVDTIVTRPITDWLLTHGDDAFSPEVVTYIADQLQTQPRVRTGSFSGAAAGMCLRRQELAFAGVPGEPIDPQLRNIFNDGKWRHLRWQAMLLETGIITDPEYLVQWPKFLSRGSLDARGEVPMDHHKPTWRGKEFGFELKGVSTFQYGELKKNGPMDKHMRQIHHYFVLGNFDLFSIVYEDKTTQDWIEWVVEPDRKLLIEAENDMRELAKAVKSRKLHGMQPACIKRKGIEFNDCPFGGARGECVKALTKLPKGFSWPKAA</sequence>
<keyword evidence="2" id="KW-1185">Reference proteome</keyword>
<dbReference type="KEGG" id="vg:28801143"/>
<dbReference type="GeneID" id="28801143"/>
<dbReference type="InterPro" id="IPR011604">
    <property type="entry name" value="PDDEXK-like_dom_sf"/>
</dbReference>
<protein>
    <submittedName>
        <fullName evidence="1">Uncharacterized protein</fullName>
    </submittedName>
</protein>
<gene>
    <name evidence="1" type="ORF">GMA6_93</name>
</gene>
<name>A0A0K0NL94_9CAUD</name>
<dbReference type="RefSeq" id="YP_009273575.1">
    <property type="nucleotide sequence ID" value="NC_030906.1"/>
</dbReference>
<accession>A0A0K0NL94</accession>
<evidence type="ECO:0000313" key="1">
    <source>
        <dbReference type="EMBL" id="AKL88374.1"/>
    </source>
</evidence>
<dbReference type="Gene3D" id="3.90.320.10">
    <property type="match status" value="1"/>
</dbReference>
<dbReference type="EMBL" id="KR063280">
    <property type="protein sequence ID" value="AKL88374.1"/>
    <property type="molecule type" value="Genomic_DNA"/>
</dbReference>
<organism evidence="1 2">
    <name type="scientific">Gordonia phage GMA6</name>
    <dbReference type="NCBI Taxonomy" id="1647285"/>
    <lineage>
        <taxon>Viruses</taxon>
        <taxon>Duplodnaviria</taxon>
        <taxon>Heunggongvirae</taxon>
        <taxon>Uroviricota</taxon>
        <taxon>Caudoviricetes</taxon>
        <taxon>Bendigovirus</taxon>
        <taxon>Bendigovirus GMA6</taxon>
    </lineage>
</organism>
<dbReference type="Proteomes" id="UP000203886">
    <property type="component" value="Segment"/>
</dbReference>
<proteinExistence type="predicted"/>